<gene>
    <name evidence="2" type="ORF">ANME2D_02036</name>
</gene>
<protein>
    <recommendedName>
        <fullName evidence="4">FG-GAP repeat protein</fullName>
    </recommendedName>
</protein>
<organism evidence="2 3">
    <name type="scientific">Candidatus Methanoperedens nitratireducens</name>
    <dbReference type="NCBI Taxonomy" id="1392998"/>
    <lineage>
        <taxon>Archaea</taxon>
        <taxon>Methanobacteriati</taxon>
        <taxon>Methanobacteriota</taxon>
        <taxon>Stenosarchaea group</taxon>
        <taxon>Methanomicrobia</taxon>
        <taxon>Methanosarcinales</taxon>
        <taxon>ANME-2 cluster</taxon>
        <taxon>Candidatus Methanoperedentaceae</taxon>
        <taxon>Candidatus Methanoperedens</taxon>
    </lineage>
</organism>
<evidence type="ECO:0000313" key="3">
    <source>
        <dbReference type="Proteomes" id="UP000027153"/>
    </source>
</evidence>
<evidence type="ECO:0000256" key="1">
    <source>
        <dbReference type="ARBA" id="ARBA00022729"/>
    </source>
</evidence>
<reference evidence="2 3" key="1">
    <citation type="journal article" date="2013" name="Nature">
        <title>Anaerobic oxidation of methane coupled to nitrate reduction in a novel archaeal lineage.</title>
        <authorList>
            <person name="Haroon M.F."/>
            <person name="Hu S."/>
            <person name="Shi Y."/>
            <person name="Imelfort M."/>
            <person name="Keller J."/>
            <person name="Hugenholtz P."/>
            <person name="Yuan Z."/>
            <person name="Tyson G.W."/>
        </authorList>
    </citation>
    <scope>NUCLEOTIDE SEQUENCE [LARGE SCALE GENOMIC DNA]</scope>
    <source>
        <strain evidence="2 3">ANME-2d</strain>
    </source>
</reference>
<evidence type="ECO:0008006" key="4">
    <source>
        <dbReference type="Google" id="ProtNLM"/>
    </source>
</evidence>
<name>A0A062V8A2_9EURY</name>
<evidence type="ECO:0000313" key="2">
    <source>
        <dbReference type="EMBL" id="KCZ71979.1"/>
    </source>
</evidence>
<dbReference type="Gene3D" id="2.130.10.130">
    <property type="entry name" value="Integrin alpha, N-terminal"/>
    <property type="match status" value="2"/>
</dbReference>
<dbReference type="InterPro" id="IPR028994">
    <property type="entry name" value="Integrin_alpha_N"/>
</dbReference>
<dbReference type="Pfam" id="PF13517">
    <property type="entry name" value="FG-GAP_3"/>
    <property type="match status" value="1"/>
</dbReference>
<dbReference type="InterPro" id="IPR024881">
    <property type="entry name" value="Tip"/>
</dbReference>
<comment type="caution">
    <text evidence="2">The sequence shown here is derived from an EMBL/GenBank/DDBJ whole genome shotgun (WGS) entry which is preliminary data.</text>
</comment>
<proteinExistence type="predicted"/>
<sequence precursor="true">MNKKIKKVAIAILLAIALLASSLTVVAGSTVDFEGDVTILWKESFPGSSWMDTVQTGDLDGDKKDDLILFVHNPDTRIQTVIAKRGIDGTHLWEESITGDAWMDIKVLGSDVSKDHRYGDLDGDRLPDVMVVINNKDTNTRTVIAKRGIDGTNLWEKSVTGNEWVTVEFMDDINHDRLTDTVVIVNDWSAGTYTISARKGSNGATLWEESGSGNVQTSGMSDLNGDKHADLLLSIYNWAEGTYTAVAKRGCDGTDLWQESVIEGTWLDWMETRSVKDLNGDRIDDVLMTVHNSTTNTHTIIARKGSDGTSLWQESVSGTDAWLYPTPIDDLNGDRTADVLVTTGNWKTGDYTVIAKKGRDGTNLWKESGTGGNWIETISANDLNGDKIDDVMVTIHNDGANTHTVIARRGNDGTSLWQESVTGDAWIYAVPTGDLNGDRTADVLITTSNWGTGTFTVAARKGSDGTSLWEASSNSKIWGATIGDLDRDKRENALVITYDALYAVGTPKFGKFRLIYN</sequence>
<dbReference type="PANTHER" id="PTHR13412:SF0">
    <property type="entry name" value="T-CELL IMMUNOMODULATORY PROTEIN"/>
    <property type="match status" value="1"/>
</dbReference>
<keyword evidence="1" id="KW-0732">Signal</keyword>
<dbReference type="EMBL" id="JMIY01000004">
    <property type="protein sequence ID" value="KCZ71979.1"/>
    <property type="molecule type" value="Genomic_DNA"/>
</dbReference>
<dbReference type="RefSeq" id="WP_048091083.1">
    <property type="nucleotide sequence ID" value="NZ_JMIY01000004.1"/>
</dbReference>
<dbReference type="AlphaFoldDB" id="A0A062V8A2"/>
<accession>A0A062V8A2</accession>
<keyword evidence="3" id="KW-1185">Reference proteome</keyword>
<dbReference type="InterPro" id="IPR013517">
    <property type="entry name" value="FG-GAP"/>
</dbReference>
<dbReference type="PANTHER" id="PTHR13412">
    <property type="entry name" value="T-CELL IMMUNOMODULATORY PROTEIN HOMOLOG"/>
    <property type="match status" value="1"/>
</dbReference>
<dbReference type="SUPFAM" id="SSF69318">
    <property type="entry name" value="Integrin alpha N-terminal domain"/>
    <property type="match status" value="1"/>
</dbReference>
<dbReference type="Proteomes" id="UP000027153">
    <property type="component" value="Unassembled WGS sequence"/>
</dbReference>